<keyword evidence="3" id="KW-1185">Reference proteome</keyword>
<feature type="region of interest" description="Disordered" evidence="1">
    <location>
        <begin position="86"/>
        <end position="105"/>
    </location>
</feature>
<name>A0A1H6C1B4_9BACT</name>
<evidence type="ECO:0000313" key="2">
    <source>
        <dbReference type="EMBL" id="SEG66769.1"/>
    </source>
</evidence>
<dbReference type="EMBL" id="FNVA01000008">
    <property type="protein sequence ID" value="SEG66769.1"/>
    <property type="molecule type" value="Genomic_DNA"/>
</dbReference>
<sequence>MASTKNAGKYKKLDVIGGNKSITLYVGPKIHHSWDIVSEKLDLFAGAHLINLLEAAQEQGKRLGRAEVMEKMTSLQNEIDKEISKIEKTTNYKTPGRPKKNPKKK</sequence>
<dbReference type="RefSeq" id="WP_103934996.1">
    <property type="nucleotide sequence ID" value="NZ_FNVA01000008.1"/>
</dbReference>
<accession>A0A1H6C1B4</accession>
<dbReference type="AlphaFoldDB" id="A0A1H6C1B4"/>
<evidence type="ECO:0000256" key="1">
    <source>
        <dbReference type="SAM" id="MobiDB-lite"/>
    </source>
</evidence>
<evidence type="ECO:0000313" key="3">
    <source>
        <dbReference type="Proteomes" id="UP000236728"/>
    </source>
</evidence>
<organism evidence="2 3">
    <name type="scientific">Bryocella elongata</name>
    <dbReference type="NCBI Taxonomy" id="863522"/>
    <lineage>
        <taxon>Bacteria</taxon>
        <taxon>Pseudomonadati</taxon>
        <taxon>Acidobacteriota</taxon>
        <taxon>Terriglobia</taxon>
        <taxon>Terriglobales</taxon>
        <taxon>Acidobacteriaceae</taxon>
        <taxon>Bryocella</taxon>
    </lineage>
</organism>
<dbReference type="Proteomes" id="UP000236728">
    <property type="component" value="Unassembled WGS sequence"/>
</dbReference>
<protein>
    <submittedName>
        <fullName evidence="2">Uncharacterized protein</fullName>
    </submittedName>
</protein>
<gene>
    <name evidence="2" type="ORF">SAMN05421819_4157</name>
</gene>
<reference evidence="2 3" key="1">
    <citation type="submission" date="2016-10" db="EMBL/GenBank/DDBJ databases">
        <authorList>
            <person name="de Groot N.N."/>
        </authorList>
    </citation>
    <scope>NUCLEOTIDE SEQUENCE [LARGE SCALE GENOMIC DNA]</scope>
    <source>
        <strain evidence="2 3">DSM 22489</strain>
    </source>
</reference>
<feature type="compositionally biased region" description="Basic residues" evidence="1">
    <location>
        <begin position="96"/>
        <end position="105"/>
    </location>
</feature>
<proteinExistence type="predicted"/>